<evidence type="ECO:0000256" key="1">
    <source>
        <dbReference type="SAM" id="Coils"/>
    </source>
</evidence>
<reference evidence="5" key="2">
    <citation type="submission" date="2021-08" db="EMBL/GenBank/DDBJ databases">
        <authorList>
            <person name="Eriksson T."/>
        </authorList>
    </citation>
    <scope>NUCLEOTIDE SEQUENCE</scope>
    <source>
        <strain evidence="5">Stoneville</strain>
        <tissue evidence="5">Whole head</tissue>
    </source>
</reference>
<evidence type="ECO:0000259" key="4">
    <source>
        <dbReference type="Pfam" id="PF14529"/>
    </source>
</evidence>
<dbReference type="SUPFAM" id="SSF56672">
    <property type="entry name" value="DNA/RNA polymerases"/>
    <property type="match status" value="1"/>
</dbReference>
<keyword evidence="1" id="KW-0175">Coiled coil</keyword>
<evidence type="ECO:0000259" key="3">
    <source>
        <dbReference type="Pfam" id="PF00078"/>
    </source>
</evidence>
<feature type="coiled-coil region" evidence="1">
    <location>
        <begin position="584"/>
        <end position="624"/>
    </location>
</feature>
<reference evidence="5" key="1">
    <citation type="journal article" date="2020" name="J Insects Food Feed">
        <title>The yellow mealworm (Tenebrio molitor) genome: a resource for the emerging insects as food and feed industry.</title>
        <authorList>
            <person name="Eriksson T."/>
            <person name="Andere A."/>
            <person name="Kelstrup H."/>
            <person name="Emery V."/>
            <person name="Picard C."/>
        </authorList>
    </citation>
    <scope>NUCLEOTIDE SEQUENCE</scope>
    <source>
        <strain evidence="5">Stoneville</strain>
        <tissue evidence="5">Whole head</tissue>
    </source>
</reference>
<dbReference type="InterPro" id="IPR000477">
    <property type="entry name" value="RT_dom"/>
</dbReference>
<dbReference type="InterPro" id="IPR043502">
    <property type="entry name" value="DNA/RNA_pol_sf"/>
</dbReference>
<feature type="region of interest" description="Disordered" evidence="2">
    <location>
        <begin position="318"/>
        <end position="348"/>
    </location>
</feature>
<feature type="domain" description="Reverse transcriptase" evidence="3">
    <location>
        <begin position="777"/>
        <end position="879"/>
    </location>
</feature>
<accession>A0A8J6HV87</accession>
<evidence type="ECO:0000313" key="6">
    <source>
        <dbReference type="Proteomes" id="UP000719412"/>
    </source>
</evidence>
<dbReference type="GO" id="GO:0071897">
    <property type="term" value="P:DNA biosynthetic process"/>
    <property type="evidence" value="ECO:0007669"/>
    <property type="project" value="UniProtKB-ARBA"/>
</dbReference>
<comment type="caution">
    <text evidence="5">The sequence shown here is derived from an EMBL/GenBank/DDBJ whole genome shotgun (WGS) entry which is preliminary data.</text>
</comment>
<gene>
    <name evidence="5" type="ORF">GEV33_000190</name>
</gene>
<dbReference type="InterPro" id="IPR036691">
    <property type="entry name" value="Endo/exonu/phosph_ase_sf"/>
</dbReference>
<name>A0A8J6HV87_TENMO</name>
<protein>
    <recommendedName>
        <fullName evidence="7">Reverse transcriptase domain-containing protein</fullName>
    </recommendedName>
</protein>
<dbReference type="EMBL" id="JABDTM020000823">
    <property type="protein sequence ID" value="KAH0822601.1"/>
    <property type="molecule type" value="Genomic_DNA"/>
</dbReference>
<sequence>MHSARDIVFKPTTIPKNRTPLPTRIVKLIKEKRKVYREFIQTRDPLLKTLFNKLNAQIRRDINRYREETWIKTCESLDYRDGKKFWNKFKVITGQKRKTNHYLATDAHIYYTPQERANCFAEQLDGIHQVPNDPNFNATFFDQIANNVHAFKNIPLIDPLPHPLHNEHLTDNITTDEVKTIISLLKNTKAPGPDQIRPILLKNLPNSAFQALTDIFNNCMNNLYFPTAWKTAHTVMIPKPGKCPNDPKSYRPISLLSITGKIFEKILTNRLQLTLESNNHLPPEQFSFPAQRSTHNPLAELRTDITRHANTRVHRRCLPRHPKSIRQGLARRTRAETPKPPPEPYDLKWVSDSTGLSGGFRGKGCGFRWYFQNLIQKRYPQMIPMRLGLAEIRLRLRYQARHHSVIPTCPHKTDHRRTTDLLASYPGQTNSGILTCYKVLEELLASRRGKPTIIAGDLNGRHPAFGGEEEDVRGRQIIDLVGAANLVVENDRDSIPTFETANGKSWIDITLSRDAMVEGWAERKRIMMWHQADWQLFRDAAIKGKGAIFEEDTAEDMASALQGLAMRACQASIPRGIRRERKGVRKARSQMQGERNQERRAELRETFKKERAAYKMAIKEAKIEALRKALAQGSSENPWGPAYKLITSKKRGAATPWTPIQDSEGNWAGNRTETAMALIRKYFPEDDLGADTAENRETRAKRSEWNDDQAREITQQELRRTIQEKPKKKAPGIDGFPSAGLEHLFEAVGGDMLEVFNRCLKEGSFPRVWKQAEIAWIPKPGGSRLRPVCLLPTIGKVYDKILATRLTYHLEVKGRLSDKQFGFRKGRGTIEAIDKAVESLRKAKTESKHAIMVALDIKNAFNPAWYPALVQLLARSGYPGDLGGPSRTFCRIAASLQKE</sequence>
<feature type="domain" description="Endonuclease/exonuclease/phosphatase" evidence="4">
    <location>
        <begin position="439"/>
        <end position="519"/>
    </location>
</feature>
<feature type="compositionally biased region" description="Basic residues" evidence="2">
    <location>
        <begin position="318"/>
        <end position="332"/>
    </location>
</feature>
<evidence type="ECO:0000256" key="2">
    <source>
        <dbReference type="SAM" id="MobiDB-lite"/>
    </source>
</evidence>
<dbReference type="Proteomes" id="UP000719412">
    <property type="component" value="Unassembled WGS sequence"/>
</dbReference>
<proteinExistence type="predicted"/>
<feature type="domain" description="Reverse transcriptase" evidence="3">
    <location>
        <begin position="237"/>
        <end position="303"/>
    </location>
</feature>
<keyword evidence="6" id="KW-1185">Reference proteome</keyword>
<dbReference type="SUPFAM" id="SSF56219">
    <property type="entry name" value="DNase I-like"/>
    <property type="match status" value="1"/>
</dbReference>
<evidence type="ECO:0008006" key="7">
    <source>
        <dbReference type="Google" id="ProtNLM"/>
    </source>
</evidence>
<organism evidence="5 6">
    <name type="scientific">Tenebrio molitor</name>
    <name type="common">Yellow mealworm beetle</name>
    <dbReference type="NCBI Taxonomy" id="7067"/>
    <lineage>
        <taxon>Eukaryota</taxon>
        <taxon>Metazoa</taxon>
        <taxon>Ecdysozoa</taxon>
        <taxon>Arthropoda</taxon>
        <taxon>Hexapoda</taxon>
        <taxon>Insecta</taxon>
        <taxon>Pterygota</taxon>
        <taxon>Neoptera</taxon>
        <taxon>Endopterygota</taxon>
        <taxon>Coleoptera</taxon>
        <taxon>Polyphaga</taxon>
        <taxon>Cucujiformia</taxon>
        <taxon>Tenebrionidae</taxon>
        <taxon>Tenebrio</taxon>
    </lineage>
</organism>
<dbReference type="InterPro" id="IPR005135">
    <property type="entry name" value="Endo/exonuclease/phosphatase"/>
</dbReference>
<dbReference type="Pfam" id="PF14529">
    <property type="entry name" value="Exo_endo_phos_2"/>
    <property type="match status" value="1"/>
</dbReference>
<evidence type="ECO:0000313" key="5">
    <source>
        <dbReference type="EMBL" id="KAH0822601.1"/>
    </source>
</evidence>
<dbReference type="AlphaFoldDB" id="A0A8J6HV87"/>
<feature type="region of interest" description="Disordered" evidence="2">
    <location>
        <begin position="689"/>
        <end position="711"/>
    </location>
</feature>
<feature type="compositionally biased region" description="Basic and acidic residues" evidence="2">
    <location>
        <begin position="693"/>
        <end position="711"/>
    </location>
</feature>
<dbReference type="PANTHER" id="PTHR19446">
    <property type="entry name" value="REVERSE TRANSCRIPTASES"/>
    <property type="match status" value="1"/>
</dbReference>
<dbReference type="Pfam" id="PF00078">
    <property type="entry name" value="RVT_1"/>
    <property type="match status" value="2"/>
</dbReference>
<dbReference type="Gene3D" id="3.60.10.10">
    <property type="entry name" value="Endonuclease/exonuclease/phosphatase"/>
    <property type="match status" value="1"/>
</dbReference>
<dbReference type="GO" id="GO:0003824">
    <property type="term" value="F:catalytic activity"/>
    <property type="evidence" value="ECO:0007669"/>
    <property type="project" value="InterPro"/>
</dbReference>